<dbReference type="EMBL" id="SGXA01000001">
    <property type="protein sequence ID" value="RZS74540.1"/>
    <property type="molecule type" value="Genomic_DNA"/>
</dbReference>
<proteinExistence type="predicted"/>
<feature type="signal peptide" evidence="6">
    <location>
        <begin position="1"/>
        <end position="24"/>
    </location>
</feature>
<dbReference type="PANTHER" id="PTHR43498:SF1">
    <property type="entry name" value="COB--COM HETERODISULFIDE REDUCTASE IRON-SULFUR SUBUNIT A"/>
    <property type="match status" value="1"/>
</dbReference>
<dbReference type="GO" id="GO:0016491">
    <property type="term" value="F:oxidoreductase activity"/>
    <property type="evidence" value="ECO:0007669"/>
    <property type="project" value="UniProtKB-KW"/>
</dbReference>
<evidence type="ECO:0000313" key="8">
    <source>
        <dbReference type="Proteomes" id="UP000293874"/>
    </source>
</evidence>
<sequence length="542" mass="60047">MKRKHFLVCLLILVTTIPSVSVHAQTNSGKKNYDVVVYGGTASGVIAAVTAAREGMRVAILEPKTHLGGMVSGGLSATDLGRKDVIGGYVKEVYKRAGDHYKVTAKDGIAWFPEPHVAEKMLNDMVKEAKVDVFFQHRLKEKGGVVKKNKAITGIKMENGTSFTGKVFIDATYEGDLMAFAGVSYVVGREAQSLYNEYSAGIREGSGHRSAYGPDGKLLFGIQPNPPGPIGAGDKKTQAYNFRLSLTNDPNNKRPYHKPEDYDTNRYYELLLSTLDAIKNLGAVEAAAKMFPGPGKVPNNKVDLNTADYVGGNWDYPDGSYKRRAEIWKDHENYVKGYMYFLANDPRLPEEYRAGINLWGPSKDEFTDNDNWPYELYVREARRMLGEFVMIQKDVISEMQKPDPIGLGSYGLDVHRVQGYADAKGILKYEGGVQRTEQERMKHIPYQIPYRSIVPKKSQVSNLLVTVCISMSHVVCSSLRMEPQYMIIGQAAGNAATMAIQNKKTVQDVDTKALGEKLLSQGAILEHKLKTLADLPAGKKEQ</sequence>
<dbReference type="Pfam" id="PF12831">
    <property type="entry name" value="FAD_oxidored"/>
    <property type="match status" value="1"/>
</dbReference>
<comment type="caution">
    <text evidence="7">The sequence shown here is derived from an EMBL/GenBank/DDBJ whole genome shotgun (WGS) entry which is preliminary data.</text>
</comment>
<keyword evidence="8" id="KW-1185">Reference proteome</keyword>
<dbReference type="OrthoDB" id="668499at2"/>
<keyword evidence="6" id="KW-0732">Signal</keyword>
<dbReference type="PANTHER" id="PTHR43498">
    <property type="entry name" value="FERREDOXIN:COB-COM HETERODISULFIDE REDUCTASE SUBUNIT A"/>
    <property type="match status" value="1"/>
</dbReference>
<organism evidence="7 8">
    <name type="scientific">Pseudobacter ginsenosidimutans</name>
    <dbReference type="NCBI Taxonomy" id="661488"/>
    <lineage>
        <taxon>Bacteria</taxon>
        <taxon>Pseudomonadati</taxon>
        <taxon>Bacteroidota</taxon>
        <taxon>Chitinophagia</taxon>
        <taxon>Chitinophagales</taxon>
        <taxon>Chitinophagaceae</taxon>
        <taxon>Pseudobacter</taxon>
    </lineage>
</organism>
<protein>
    <submittedName>
        <fullName evidence="7">FAD dependent oxidoreductase</fullName>
    </submittedName>
</protein>
<evidence type="ECO:0000256" key="4">
    <source>
        <dbReference type="ARBA" id="ARBA00023004"/>
    </source>
</evidence>
<feature type="chain" id="PRO_5020210503" evidence="6">
    <location>
        <begin position="25"/>
        <end position="542"/>
    </location>
</feature>
<dbReference type="SUPFAM" id="SSF51905">
    <property type="entry name" value="FAD/NAD(P)-binding domain"/>
    <property type="match status" value="1"/>
</dbReference>
<dbReference type="GO" id="GO:0051539">
    <property type="term" value="F:4 iron, 4 sulfur cluster binding"/>
    <property type="evidence" value="ECO:0007669"/>
    <property type="project" value="UniProtKB-KW"/>
</dbReference>
<evidence type="ECO:0000256" key="1">
    <source>
        <dbReference type="ARBA" id="ARBA00022485"/>
    </source>
</evidence>
<dbReference type="Proteomes" id="UP000293874">
    <property type="component" value="Unassembled WGS sequence"/>
</dbReference>
<gene>
    <name evidence="7" type="ORF">EV199_0388</name>
</gene>
<dbReference type="InterPro" id="IPR036188">
    <property type="entry name" value="FAD/NAD-bd_sf"/>
</dbReference>
<name>A0A4Q7MZ56_9BACT</name>
<dbReference type="AlphaFoldDB" id="A0A4Q7MZ56"/>
<evidence type="ECO:0000256" key="5">
    <source>
        <dbReference type="ARBA" id="ARBA00023014"/>
    </source>
</evidence>
<reference evidence="7 8" key="1">
    <citation type="submission" date="2019-02" db="EMBL/GenBank/DDBJ databases">
        <title>Genomic Encyclopedia of Type Strains, Phase IV (KMG-IV): sequencing the most valuable type-strain genomes for metagenomic binning, comparative biology and taxonomic classification.</title>
        <authorList>
            <person name="Goeker M."/>
        </authorList>
    </citation>
    <scope>NUCLEOTIDE SEQUENCE [LARGE SCALE GENOMIC DNA]</scope>
    <source>
        <strain evidence="7 8">DSM 18116</strain>
    </source>
</reference>
<dbReference type="InterPro" id="IPR039650">
    <property type="entry name" value="HdrA-like"/>
</dbReference>
<dbReference type="GO" id="GO:0046872">
    <property type="term" value="F:metal ion binding"/>
    <property type="evidence" value="ECO:0007669"/>
    <property type="project" value="UniProtKB-KW"/>
</dbReference>
<dbReference type="RefSeq" id="WP_130538998.1">
    <property type="nucleotide sequence ID" value="NZ_CP042431.1"/>
</dbReference>
<evidence type="ECO:0000256" key="3">
    <source>
        <dbReference type="ARBA" id="ARBA00023002"/>
    </source>
</evidence>
<evidence type="ECO:0000313" key="7">
    <source>
        <dbReference type="EMBL" id="RZS74540.1"/>
    </source>
</evidence>
<keyword evidence="4" id="KW-0408">Iron</keyword>
<keyword evidence="5" id="KW-0411">Iron-sulfur</keyword>
<evidence type="ECO:0000256" key="6">
    <source>
        <dbReference type="SAM" id="SignalP"/>
    </source>
</evidence>
<keyword evidence="1" id="KW-0004">4Fe-4S</keyword>
<keyword evidence="2" id="KW-0479">Metal-binding</keyword>
<dbReference type="Gene3D" id="3.50.50.60">
    <property type="entry name" value="FAD/NAD(P)-binding domain"/>
    <property type="match status" value="1"/>
</dbReference>
<evidence type="ECO:0000256" key="2">
    <source>
        <dbReference type="ARBA" id="ARBA00022723"/>
    </source>
</evidence>
<keyword evidence="3" id="KW-0560">Oxidoreductase</keyword>
<accession>A0A4Q7MZ56</accession>